<evidence type="ECO:0000256" key="1">
    <source>
        <dbReference type="SAM" id="MobiDB-lite"/>
    </source>
</evidence>
<proteinExistence type="predicted"/>
<dbReference type="EMBL" id="BEYU01000028">
    <property type="protein sequence ID" value="GBG27252.1"/>
    <property type="molecule type" value="Genomic_DNA"/>
</dbReference>
<evidence type="ECO:0000313" key="2">
    <source>
        <dbReference type="EMBL" id="GBG27252.1"/>
    </source>
</evidence>
<organism evidence="2 3">
    <name type="scientific">Hondaea fermentalgiana</name>
    <dbReference type="NCBI Taxonomy" id="2315210"/>
    <lineage>
        <taxon>Eukaryota</taxon>
        <taxon>Sar</taxon>
        <taxon>Stramenopiles</taxon>
        <taxon>Bigyra</taxon>
        <taxon>Labyrinthulomycetes</taxon>
        <taxon>Thraustochytrida</taxon>
        <taxon>Thraustochytriidae</taxon>
        <taxon>Hondaea</taxon>
    </lineage>
</organism>
<accession>A0A2R5G869</accession>
<dbReference type="AlphaFoldDB" id="A0A2R5G869"/>
<comment type="caution">
    <text evidence="2">The sequence shown here is derived from an EMBL/GenBank/DDBJ whole genome shotgun (WGS) entry which is preliminary data.</text>
</comment>
<reference evidence="2 3" key="1">
    <citation type="submission" date="2017-12" db="EMBL/GenBank/DDBJ databases">
        <title>Sequencing, de novo assembly and annotation of complete genome of a new Thraustochytrid species, strain FCC1311.</title>
        <authorList>
            <person name="Sedici K."/>
            <person name="Godart F."/>
            <person name="Aiese Cigliano R."/>
            <person name="Sanseverino W."/>
            <person name="Barakat M."/>
            <person name="Ortet P."/>
            <person name="Marechal E."/>
            <person name="Cagnac O."/>
            <person name="Amato A."/>
        </authorList>
    </citation>
    <scope>NUCLEOTIDE SEQUENCE [LARGE SCALE GENOMIC DNA]</scope>
</reference>
<dbReference type="Proteomes" id="UP000241890">
    <property type="component" value="Unassembled WGS sequence"/>
</dbReference>
<protein>
    <submittedName>
        <fullName evidence="2">Uncharacterized protein</fullName>
    </submittedName>
</protein>
<gene>
    <name evidence="2" type="ORF">FCC1311_034742</name>
</gene>
<sequence>MAVFALHMEEGEKRATLVQGAQSKNVSVLHVNKNGDVLVHDGKRILMIPKKSLVMPCCDQSESEKKDDEEDEEHIGSRASAPPMNSTEAIIRACSREGKPESEGRTRLALVRSIYHNLMKGEVSTRMILAECKRFGFLR</sequence>
<dbReference type="InParanoid" id="A0A2R5G869"/>
<name>A0A2R5G869_9STRA</name>
<keyword evidence="3" id="KW-1185">Reference proteome</keyword>
<feature type="region of interest" description="Disordered" evidence="1">
    <location>
        <begin position="57"/>
        <end position="87"/>
    </location>
</feature>
<evidence type="ECO:0000313" key="3">
    <source>
        <dbReference type="Proteomes" id="UP000241890"/>
    </source>
</evidence>